<protein>
    <recommendedName>
        <fullName evidence="4">Secreted protein</fullName>
    </recommendedName>
</protein>
<feature type="signal peptide" evidence="1">
    <location>
        <begin position="1"/>
        <end position="22"/>
    </location>
</feature>
<evidence type="ECO:0000256" key="1">
    <source>
        <dbReference type="SAM" id="SignalP"/>
    </source>
</evidence>
<evidence type="ECO:0000313" key="3">
    <source>
        <dbReference type="Proteomes" id="UP000004169"/>
    </source>
</evidence>
<accession>H8FWE2</accession>
<organism evidence="2 3">
    <name type="scientific">Magnetospirillum molischianum DSM 120</name>
    <dbReference type="NCBI Taxonomy" id="1150626"/>
    <lineage>
        <taxon>Bacteria</taxon>
        <taxon>Pseudomonadati</taxon>
        <taxon>Pseudomonadota</taxon>
        <taxon>Alphaproteobacteria</taxon>
        <taxon>Rhodospirillales</taxon>
        <taxon>Rhodospirillaceae</taxon>
        <taxon>Magnetospirillum</taxon>
    </lineage>
</organism>
<name>H8FWE2_MAGML</name>
<dbReference type="Proteomes" id="UP000004169">
    <property type="component" value="Unassembled WGS sequence"/>
</dbReference>
<evidence type="ECO:0000313" key="2">
    <source>
        <dbReference type="EMBL" id="CCG42680.1"/>
    </source>
</evidence>
<keyword evidence="1" id="KW-0732">Signal</keyword>
<feature type="chain" id="PRO_5003613083" description="Secreted protein" evidence="1">
    <location>
        <begin position="23"/>
        <end position="146"/>
    </location>
</feature>
<sequence>MRRGAAPGLLLTVLLAAPAPLAAQESTLTQARMQIYAGPLYRDYLGCLTCGQYEVSSVWNGYGPYGWDNVYPDHSHFARYRAPQGRYSACDRFAAEPPILIDTSGKNYGRLNVSTTRSDSICGPHGAQGICQTLTAMCKRTAETSP</sequence>
<dbReference type="EMBL" id="CAHP01000035">
    <property type="protein sequence ID" value="CCG42680.1"/>
    <property type="molecule type" value="Genomic_DNA"/>
</dbReference>
<evidence type="ECO:0008006" key="4">
    <source>
        <dbReference type="Google" id="ProtNLM"/>
    </source>
</evidence>
<dbReference type="STRING" id="1150626.PHAMO_400061"/>
<reference evidence="2 3" key="1">
    <citation type="journal article" date="2012" name="J. Bacteriol.">
        <title>Draft Genome Sequence of the Purple Photosynthetic Bacterium Phaeospirillum molischianum DSM120, a Particularly Versatile Bacterium.</title>
        <authorList>
            <person name="Duquesne K."/>
            <person name="Prima V."/>
            <person name="Ji B."/>
            <person name="Rouy Z."/>
            <person name="Medigue C."/>
            <person name="Talla E."/>
            <person name="Sturgis J.N."/>
        </authorList>
    </citation>
    <scope>NUCLEOTIDE SEQUENCE [LARGE SCALE GENOMIC DNA]</scope>
    <source>
        <strain evidence="3">DSM120</strain>
    </source>
</reference>
<proteinExistence type="predicted"/>
<dbReference type="OrthoDB" id="583214at2"/>
<comment type="caution">
    <text evidence="2">The sequence shown here is derived from an EMBL/GenBank/DDBJ whole genome shotgun (WGS) entry which is preliminary data.</text>
</comment>
<dbReference type="RefSeq" id="WP_002730443.1">
    <property type="nucleotide sequence ID" value="NZ_CAHP01000035.1"/>
</dbReference>
<dbReference type="AlphaFoldDB" id="H8FWE2"/>
<keyword evidence="3" id="KW-1185">Reference proteome</keyword>
<gene>
    <name evidence="2" type="ORF">PHAMO_400061</name>
</gene>